<dbReference type="GO" id="GO:0005506">
    <property type="term" value="F:iron ion binding"/>
    <property type="evidence" value="ECO:0007669"/>
    <property type="project" value="InterPro"/>
</dbReference>
<dbReference type="InterPro" id="IPR001128">
    <property type="entry name" value="Cyt_P450"/>
</dbReference>
<feature type="binding site" description="axial binding residue" evidence="4">
    <location>
        <position position="413"/>
    </location>
    <ligand>
        <name>heme</name>
        <dbReference type="ChEBI" id="CHEBI:30413"/>
    </ligand>
    <ligandPart>
        <name>Fe</name>
        <dbReference type="ChEBI" id="CHEBI:18248"/>
    </ligandPart>
</feature>
<keyword evidence="6" id="KW-1185">Reference proteome</keyword>
<dbReference type="PANTHER" id="PTHR46300:SF5">
    <property type="entry name" value="CYTOCHROME P450"/>
    <property type="match status" value="1"/>
</dbReference>
<dbReference type="Proteomes" id="UP000789508">
    <property type="component" value="Unassembled WGS sequence"/>
</dbReference>
<dbReference type="InterPro" id="IPR002401">
    <property type="entry name" value="Cyt_P450_E_grp-I"/>
</dbReference>
<protein>
    <submittedName>
        <fullName evidence="5">11961_t:CDS:1</fullName>
    </submittedName>
</protein>
<dbReference type="SUPFAM" id="SSF48264">
    <property type="entry name" value="Cytochrome P450"/>
    <property type="match status" value="1"/>
</dbReference>
<comment type="cofactor">
    <cofactor evidence="4">
        <name>heme</name>
        <dbReference type="ChEBI" id="CHEBI:30413"/>
    </cofactor>
</comment>
<evidence type="ECO:0000256" key="1">
    <source>
        <dbReference type="ARBA" id="ARBA00022723"/>
    </source>
</evidence>
<dbReference type="Pfam" id="PF00067">
    <property type="entry name" value="p450"/>
    <property type="match status" value="1"/>
</dbReference>
<name>A0A9N9BFF6_9GLOM</name>
<dbReference type="GO" id="GO:0016705">
    <property type="term" value="F:oxidoreductase activity, acting on paired donors, with incorporation or reduction of molecular oxygen"/>
    <property type="evidence" value="ECO:0007669"/>
    <property type="project" value="InterPro"/>
</dbReference>
<accession>A0A9N9BFF6</accession>
<evidence type="ECO:0000256" key="3">
    <source>
        <dbReference type="ARBA" id="ARBA00023004"/>
    </source>
</evidence>
<dbReference type="EMBL" id="CAJVPS010002178">
    <property type="protein sequence ID" value="CAG8562005.1"/>
    <property type="molecule type" value="Genomic_DNA"/>
</dbReference>
<dbReference type="PRINTS" id="PR00385">
    <property type="entry name" value="P450"/>
</dbReference>
<dbReference type="PRINTS" id="PR00463">
    <property type="entry name" value="EP450I"/>
</dbReference>
<evidence type="ECO:0000256" key="4">
    <source>
        <dbReference type="PIRSR" id="PIRSR602401-1"/>
    </source>
</evidence>
<dbReference type="GO" id="GO:0004497">
    <property type="term" value="F:monooxygenase activity"/>
    <property type="evidence" value="ECO:0007669"/>
    <property type="project" value="InterPro"/>
</dbReference>
<keyword evidence="1 4" id="KW-0479">Metal-binding</keyword>
<evidence type="ECO:0000313" key="5">
    <source>
        <dbReference type="EMBL" id="CAG8562005.1"/>
    </source>
</evidence>
<reference evidence="5" key="1">
    <citation type="submission" date="2021-06" db="EMBL/GenBank/DDBJ databases">
        <authorList>
            <person name="Kallberg Y."/>
            <person name="Tangrot J."/>
            <person name="Rosling A."/>
        </authorList>
    </citation>
    <scope>NUCLEOTIDE SEQUENCE</scope>
    <source>
        <strain evidence="5">FL130A</strain>
    </source>
</reference>
<dbReference type="OrthoDB" id="2430814at2759"/>
<dbReference type="InterPro" id="IPR036396">
    <property type="entry name" value="Cyt_P450_sf"/>
</dbReference>
<dbReference type="AlphaFoldDB" id="A0A9N9BFF6"/>
<dbReference type="InterPro" id="IPR050364">
    <property type="entry name" value="Cytochrome_P450_fung"/>
</dbReference>
<sequence length="487" mass="56785">MWYKRSFDRVPKGLKPLPEPPGKKLIIGHLKAIGLEPHRRFKEWREHVGDIFMVQMGQERWIILNNMQLVNDLLQKRDWEIIQRKRLYAGSPNNEWFRKITPLVHGALNNRRINSYTNLINECTLELLQIFHRDGQTLQGLRPQSYLSYTNLNIMLNVIFAIKAKGIDDPLYKLLIDLSKRAFEFGTMKHRIFNFFPILRWVLSRRTTLKNAIQLRDDWETTVEGLLTQVKNDRDEKPCVARDLLKKLQEGRCDEFDVIHLSIGLINAGTETTSTALNWVIALLAKYPEYQARAHEELDRVIGKTRLPIKEDEPSLDFIRSFIKESMRWAAPLNFGVPHYIEEDDEYMEYHIPKNSLVVLANYSIHTDETRYKNANTFDPTRFLGIKESSAVLAQGKVELRDHFAFGAGRRLCSGIHLAEAELFLVTSRILWAFRIEPGLQSDGVTPTTIDLFKYTNKFTVCLDPYNVRFVPRHENVDSIIYQENSN</sequence>
<evidence type="ECO:0000256" key="2">
    <source>
        <dbReference type="ARBA" id="ARBA00023002"/>
    </source>
</evidence>
<evidence type="ECO:0000313" key="6">
    <source>
        <dbReference type="Proteomes" id="UP000789508"/>
    </source>
</evidence>
<keyword evidence="3 4" id="KW-0408">Iron</keyword>
<dbReference type="PANTHER" id="PTHR46300">
    <property type="entry name" value="P450, PUTATIVE (EUROFUNG)-RELATED-RELATED"/>
    <property type="match status" value="1"/>
</dbReference>
<gene>
    <name evidence="5" type="ORF">ALEPTO_LOCUS6395</name>
</gene>
<keyword evidence="2" id="KW-0560">Oxidoreductase</keyword>
<proteinExistence type="predicted"/>
<dbReference type="Gene3D" id="1.10.630.10">
    <property type="entry name" value="Cytochrome P450"/>
    <property type="match status" value="1"/>
</dbReference>
<keyword evidence="4" id="KW-0349">Heme</keyword>
<dbReference type="GO" id="GO:0020037">
    <property type="term" value="F:heme binding"/>
    <property type="evidence" value="ECO:0007669"/>
    <property type="project" value="InterPro"/>
</dbReference>
<organism evidence="5 6">
    <name type="scientific">Ambispora leptoticha</name>
    <dbReference type="NCBI Taxonomy" id="144679"/>
    <lineage>
        <taxon>Eukaryota</taxon>
        <taxon>Fungi</taxon>
        <taxon>Fungi incertae sedis</taxon>
        <taxon>Mucoromycota</taxon>
        <taxon>Glomeromycotina</taxon>
        <taxon>Glomeromycetes</taxon>
        <taxon>Archaeosporales</taxon>
        <taxon>Ambisporaceae</taxon>
        <taxon>Ambispora</taxon>
    </lineage>
</organism>
<comment type="caution">
    <text evidence="5">The sequence shown here is derived from an EMBL/GenBank/DDBJ whole genome shotgun (WGS) entry which is preliminary data.</text>
</comment>